<dbReference type="RefSeq" id="WP_089720391.1">
    <property type="nucleotide sequence ID" value="NZ_FNBJ01000020.1"/>
</dbReference>
<proteinExistence type="predicted"/>
<dbReference type="PANTHER" id="PTHR42924">
    <property type="entry name" value="EXONUCLEASE"/>
    <property type="match status" value="1"/>
</dbReference>
<feature type="domain" description="Polymerase/histidinol phosphatase N-terminal" evidence="1">
    <location>
        <begin position="10"/>
        <end position="83"/>
    </location>
</feature>
<dbReference type="SUPFAM" id="SSF89550">
    <property type="entry name" value="PHP domain-like"/>
    <property type="match status" value="1"/>
</dbReference>
<dbReference type="InterPro" id="IPR016195">
    <property type="entry name" value="Pol/histidinol_Pase-like"/>
</dbReference>
<dbReference type="Gene3D" id="1.10.150.650">
    <property type="match status" value="1"/>
</dbReference>
<keyword evidence="5" id="KW-1185">Reference proteome</keyword>
<dbReference type="CDD" id="cd07438">
    <property type="entry name" value="PHP_HisPPase_AMP"/>
    <property type="match status" value="1"/>
</dbReference>
<dbReference type="PANTHER" id="PTHR42924:SF3">
    <property type="entry name" value="POLYMERASE_HISTIDINOL PHOSPHATASE N-TERMINAL DOMAIN-CONTAINING PROTEIN"/>
    <property type="match status" value="1"/>
</dbReference>
<dbReference type="AlphaFoldDB" id="A0A1I0BF52"/>
<dbReference type="InterPro" id="IPR052018">
    <property type="entry name" value="PHP_domain"/>
</dbReference>
<dbReference type="Proteomes" id="UP000198612">
    <property type="component" value="Unassembled WGS sequence"/>
</dbReference>
<dbReference type="InterPro" id="IPR004013">
    <property type="entry name" value="PHP_dom"/>
</dbReference>
<reference evidence="4 5" key="1">
    <citation type="submission" date="2016-10" db="EMBL/GenBank/DDBJ databases">
        <authorList>
            <person name="Varghese N."/>
            <person name="Submissions S."/>
        </authorList>
    </citation>
    <scope>NUCLEOTIDE SEQUENCE [LARGE SCALE GENOMIC DNA]</scope>
    <source>
        <strain evidence="2 5">WG2</strain>
        <strain evidence="3 4">WG5</strain>
    </source>
</reference>
<dbReference type="Gene3D" id="3.20.20.140">
    <property type="entry name" value="Metal-dependent hydrolases"/>
    <property type="match status" value="1"/>
</dbReference>
<evidence type="ECO:0000259" key="1">
    <source>
        <dbReference type="SMART" id="SM00481"/>
    </source>
</evidence>
<dbReference type="GO" id="GO:0035312">
    <property type="term" value="F:5'-3' DNA exonuclease activity"/>
    <property type="evidence" value="ECO:0007669"/>
    <property type="project" value="TreeGrafter"/>
</dbReference>
<evidence type="ECO:0000313" key="2">
    <source>
        <dbReference type="EMBL" id="SDF70511.1"/>
    </source>
</evidence>
<evidence type="ECO:0000313" key="5">
    <source>
        <dbReference type="Proteomes" id="UP000199519"/>
    </source>
</evidence>
<protein>
    <recommendedName>
        <fullName evidence="1">Polymerase/histidinol phosphatase N-terminal domain-containing protein</fullName>
    </recommendedName>
</protein>
<dbReference type="Proteomes" id="UP000199519">
    <property type="component" value="Unassembled WGS sequence"/>
</dbReference>
<dbReference type="Pfam" id="PF02811">
    <property type="entry name" value="PHP"/>
    <property type="match status" value="1"/>
</dbReference>
<dbReference type="GO" id="GO:0004534">
    <property type="term" value="F:5'-3' RNA exonuclease activity"/>
    <property type="evidence" value="ECO:0007669"/>
    <property type="project" value="TreeGrafter"/>
</dbReference>
<accession>A0A1I0BF52</accession>
<dbReference type="SMART" id="SM00481">
    <property type="entry name" value="POLIIIAc"/>
    <property type="match status" value="1"/>
</dbReference>
<sequence>MTIKNPNYKFDLHCHTTRSDGRDTPKELIDHAVEVGMKAIAITDHDIIPPKTIISNHKECDIIEYAKRKGLKLIKGYEFSTDTMVEDVHILGYNLNWESEDIKQEIKAARKSKTKAYRLLCKRLSEKGMPIDFKEDILKYTDKNNNELMRKENDVEKKFIFEKMAEKGFVSSWKKAKIMIKNDSYFNIKRKKIDPVKAIKLIHENDGIAVLAHPYLINKKVYNEKFGELNRINYIEKLIENGLDGIEARYTYNKTSYKGNKTVKEIEKEIINLYSDRLLISGGSDYHGGQKIGVKNYRYIGEAGINFDRFNKLFT</sequence>
<evidence type="ECO:0000313" key="4">
    <source>
        <dbReference type="Proteomes" id="UP000198612"/>
    </source>
</evidence>
<name>A0A1I0BF52_9FIRM</name>
<dbReference type="EMBL" id="FOHG01000020">
    <property type="protein sequence ID" value="SET05136.1"/>
    <property type="molecule type" value="Genomic_DNA"/>
</dbReference>
<evidence type="ECO:0000313" key="3">
    <source>
        <dbReference type="EMBL" id="SET05136.1"/>
    </source>
</evidence>
<dbReference type="EMBL" id="FNBJ01000020">
    <property type="protein sequence ID" value="SDF70511.1"/>
    <property type="molecule type" value="Genomic_DNA"/>
</dbReference>
<dbReference type="InterPro" id="IPR003141">
    <property type="entry name" value="Pol/His_phosphatase_N"/>
</dbReference>
<organism evidence="3 4">
    <name type="scientific">Halanaerobium congolense</name>
    <dbReference type="NCBI Taxonomy" id="54121"/>
    <lineage>
        <taxon>Bacteria</taxon>
        <taxon>Bacillati</taxon>
        <taxon>Bacillota</taxon>
        <taxon>Clostridia</taxon>
        <taxon>Halanaerobiales</taxon>
        <taxon>Halanaerobiaceae</taxon>
        <taxon>Halanaerobium</taxon>
    </lineage>
</organism>
<gene>
    <name evidence="2" type="ORF">SAMN04488598_12041</name>
    <name evidence="3" type="ORF">SAMN04515652_12041</name>
</gene>